<dbReference type="Pfam" id="PF09808">
    <property type="entry name" value="SNAPC1"/>
    <property type="match status" value="1"/>
</dbReference>
<evidence type="ECO:0000256" key="1">
    <source>
        <dbReference type="SAM" id="MobiDB-lite"/>
    </source>
</evidence>
<dbReference type="Ensembl" id="ENSELUT00000000593.3">
    <property type="protein sequence ID" value="ENSELUP00000033495.1"/>
    <property type="gene ID" value="ENSELUG00000011741.3"/>
</dbReference>
<sequence>MDYCKDHLKADCEQLLSRFQQSKTVRYEQFLTIWKDMKFQSIFYGNMECHLKRLFSREVLATAYTYILPPYTFQIRVGALYLLYGLYHCQLCTPREKIRLALKDWEEVMKFKQDAVSAKHFDVVYILKQLISQKAFYFTAMPMPLVFNVKKSNKNSRMVCEDFVETTARPQELVSTDVLEELANIHEHYEQVKVSISATPGQPDPCINLTHKNLVPRLHNTVMGFYRWQKDQRSAEKGEGECGDGAEGTSNRQESSQRAQLLASIKSKSYGQIVEASKARRHRQVGRDETLPSEMTSPNKRRVKSLKQRTSHLTQGAAKQEATTPWCMSLRESQETTKKKKFKKFKW</sequence>
<keyword evidence="3" id="KW-1185">Reference proteome</keyword>
<feature type="compositionally biased region" description="Polar residues" evidence="1">
    <location>
        <begin position="248"/>
        <end position="258"/>
    </location>
</feature>
<dbReference type="OMA" id="RDDMQNV"/>
<dbReference type="GeneID" id="105015557"/>
<dbReference type="Proteomes" id="UP000265140">
    <property type="component" value="Chromosome 15"/>
</dbReference>
<dbReference type="STRING" id="8010.ENSELUP00000033495"/>
<name>A0A3P8ZX89_ESOLU</name>
<dbReference type="GO" id="GO:0043565">
    <property type="term" value="F:sequence-specific DNA binding"/>
    <property type="evidence" value="ECO:0007669"/>
    <property type="project" value="TreeGrafter"/>
</dbReference>
<evidence type="ECO:0000313" key="3">
    <source>
        <dbReference type="Proteomes" id="UP000265140"/>
    </source>
</evidence>
<protein>
    <recommendedName>
        <fullName evidence="4">Small nuclear RNA activating complex, polypeptide 1b</fullName>
    </recommendedName>
</protein>
<dbReference type="GeneTree" id="ENSGT00390000018691"/>
<reference evidence="2" key="4">
    <citation type="submission" date="2025-09" db="UniProtKB">
        <authorList>
            <consortium name="Ensembl"/>
        </authorList>
    </citation>
    <scope>IDENTIFICATION</scope>
</reference>
<evidence type="ECO:0000313" key="2">
    <source>
        <dbReference type="Ensembl" id="ENSELUP00000033495.1"/>
    </source>
</evidence>
<organism evidence="2 3">
    <name type="scientific">Esox lucius</name>
    <name type="common">Northern pike</name>
    <dbReference type="NCBI Taxonomy" id="8010"/>
    <lineage>
        <taxon>Eukaryota</taxon>
        <taxon>Metazoa</taxon>
        <taxon>Chordata</taxon>
        <taxon>Craniata</taxon>
        <taxon>Vertebrata</taxon>
        <taxon>Euteleostomi</taxon>
        <taxon>Actinopterygii</taxon>
        <taxon>Neopterygii</taxon>
        <taxon>Teleostei</taxon>
        <taxon>Protacanthopterygii</taxon>
        <taxon>Esociformes</taxon>
        <taxon>Esocidae</taxon>
        <taxon>Esox</taxon>
    </lineage>
</organism>
<evidence type="ECO:0008006" key="4">
    <source>
        <dbReference type="Google" id="ProtNLM"/>
    </source>
</evidence>
<dbReference type="GO" id="GO:0019185">
    <property type="term" value="C:snRNA-activating protein complex"/>
    <property type="evidence" value="ECO:0007669"/>
    <property type="project" value="TreeGrafter"/>
</dbReference>
<reference evidence="2" key="3">
    <citation type="submission" date="2025-08" db="UniProtKB">
        <authorList>
            <consortium name="Ensembl"/>
        </authorList>
    </citation>
    <scope>IDENTIFICATION</scope>
</reference>
<dbReference type="AlphaFoldDB" id="A0A3P8ZX89"/>
<feature type="region of interest" description="Disordered" evidence="1">
    <location>
        <begin position="273"/>
        <end position="325"/>
    </location>
</feature>
<accession>A0A3P8ZX89</accession>
<dbReference type="InParanoid" id="A0A3P8ZX89"/>
<dbReference type="KEGG" id="els:105015557"/>
<feature type="compositionally biased region" description="Basic residues" evidence="1">
    <location>
        <begin position="299"/>
        <end position="310"/>
    </location>
</feature>
<dbReference type="InterPro" id="IPR019188">
    <property type="entry name" value="SNAPC1"/>
</dbReference>
<dbReference type="PANTHER" id="PTHR15131:SF3">
    <property type="entry name" value="SNRNA-ACTIVATING PROTEIN COMPLEX SUBUNIT 1"/>
    <property type="match status" value="1"/>
</dbReference>
<proteinExistence type="predicted"/>
<dbReference type="PANTHER" id="PTHR15131">
    <property type="entry name" value="SMALL NUCLEAR RNA ACTIVATING COMPLEX, POLYPEPTIDE 1"/>
    <property type="match status" value="1"/>
</dbReference>
<reference evidence="2" key="2">
    <citation type="submission" date="2020-02" db="EMBL/GenBank/DDBJ databases">
        <title>Esox lucius (northern pike) genome, fEsoLuc1, primary haplotype.</title>
        <authorList>
            <person name="Myers G."/>
            <person name="Karagic N."/>
            <person name="Meyer A."/>
            <person name="Pippel M."/>
            <person name="Reichard M."/>
            <person name="Winkler S."/>
            <person name="Tracey A."/>
            <person name="Sims Y."/>
            <person name="Howe K."/>
            <person name="Rhie A."/>
            <person name="Formenti G."/>
            <person name="Durbin R."/>
            <person name="Fedrigo O."/>
            <person name="Jarvis E.D."/>
        </authorList>
    </citation>
    <scope>NUCLEOTIDE SEQUENCE [LARGE SCALE GENOMIC DNA]</scope>
</reference>
<reference evidence="3" key="1">
    <citation type="journal article" date="2014" name="PLoS ONE">
        <title>The genome and linkage map of the northern pike (Esox lucius): conserved synteny revealed between the salmonid sister group and the Neoteleostei.</title>
        <authorList>
            <person name="Rondeau E.B."/>
            <person name="Minkley D.R."/>
            <person name="Leong J.S."/>
            <person name="Messmer A.M."/>
            <person name="Jantzen J.R."/>
            <person name="von Schalburg K.R."/>
            <person name="Lemon C."/>
            <person name="Bird N.H."/>
            <person name="Koop B.F."/>
        </authorList>
    </citation>
    <scope>NUCLEOTIDE SEQUENCE</scope>
</reference>
<dbReference type="GO" id="GO:0042796">
    <property type="term" value="P:snRNA transcription by RNA polymerase III"/>
    <property type="evidence" value="ECO:0007669"/>
    <property type="project" value="TreeGrafter"/>
</dbReference>
<dbReference type="FunCoup" id="A0A3P8ZX89">
    <property type="interactions" value="599"/>
</dbReference>
<dbReference type="OrthoDB" id="20127at2759"/>
<dbReference type="Bgee" id="ENSELUG00000011741">
    <property type="expression patterns" value="Expressed in ovary and 14 other cell types or tissues"/>
</dbReference>
<dbReference type="RefSeq" id="XP_010877117.1">
    <property type="nucleotide sequence ID" value="XM_010878815.4"/>
</dbReference>
<dbReference type="CTD" id="393224"/>
<feature type="region of interest" description="Disordered" evidence="1">
    <location>
        <begin position="235"/>
        <end position="258"/>
    </location>
</feature>
<dbReference type="GO" id="GO:0042795">
    <property type="term" value="P:snRNA transcription by RNA polymerase II"/>
    <property type="evidence" value="ECO:0007669"/>
    <property type="project" value="TreeGrafter"/>
</dbReference>